<name>A0ABT8E2A2_9BACL</name>
<dbReference type="InterPro" id="IPR054470">
    <property type="entry name" value="FIMAH_dom"/>
</dbReference>
<evidence type="ECO:0000256" key="1">
    <source>
        <dbReference type="SAM" id="MobiDB-lite"/>
    </source>
</evidence>
<dbReference type="InterPro" id="IPR041371">
    <property type="entry name" value="GH92_N"/>
</dbReference>
<dbReference type="InterPro" id="IPR050883">
    <property type="entry name" value="PNGase"/>
</dbReference>
<dbReference type="Pfam" id="PF22888">
    <property type="entry name" value="FIMAH"/>
    <property type="match status" value="1"/>
</dbReference>
<accession>A0ABT8E2A2</accession>
<feature type="signal peptide" evidence="2">
    <location>
        <begin position="1"/>
        <end position="31"/>
    </location>
</feature>
<dbReference type="Pfam" id="PF07971">
    <property type="entry name" value="Glyco_hydro_92"/>
    <property type="match status" value="1"/>
</dbReference>
<evidence type="ECO:0000313" key="5">
    <source>
        <dbReference type="Proteomes" id="UP001168694"/>
    </source>
</evidence>
<organism evidence="4 5">
    <name type="scientific">Fictibacillus terranigra</name>
    <dbReference type="NCBI Taxonomy" id="3058424"/>
    <lineage>
        <taxon>Bacteria</taxon>
        <taxon>Bacillati</taxon>
        <taxon>Bacillota</taxon>
        <taxon>Bacilli</taxon>
        <taxon>Bacillales</taxon>
        <taxon>Fictibacillaceae</taxon>
        <taxon>Fictibacillus</taxon>
    </lineage>
</organism>
<dbReference type="InterPro" id="IPR008979">
    <property type="entry name" value="Galactose-bd-like_sf"/>
</dbReference>
<evidence type="ECO:0000256" key="2">
    <source>
        <dbReference type="SAM" id="SignalP"/>
    </source>
</evidence>
<dbReference type="SUPFAM" id="SSF49785">
    <property type="entry name" value="Galactose-binding domain-like"/>
    <property type="match status" value="2"/>
</dbReference>
<dbReference type="Gene3D" id="2.70.98.10">
    <property type="match status" value="1"/>
</dbReference>
<keyword evidence="4" id="KW-0326">Glycosidase</keyword>
<dbReference type="GO" id="GO:0016798">
    <property type="term" value="F:hydrolase activity, acting on glycosyl bonds"/>
    <property type="evidence" value="ECO:0007669"/>
    <property type="project" value="UniProtKB-KW"/>
</dbReference>
<dbReference type="InterPro" id="IPR008928">
    <property type="entry name" value="6-hairpin_glycosidase_sf"/>
</dbReference>
<dbReference type="Pfam" id="PF17678">
    <property type="entry name" value="Glyco_hydro_92N"/>
    <property type="match status" value="1"/>
</dbReference>
<dbReference type="SUPFAM" id="SSF48208">
    <property type="entry name" value="Six-hairpin glycosidases"/>
    <property type="match status" value="1"/>
</dbReference>
<dbReference type="InterPro" id="IPR000421">
    <property type="entry name" value="FA58C"/>
</dbReference>
<gene>
    <name evidence="4" type="ORF">QYF49_03060</name>
</gene>
<feature type="region of interest" description="Disordered" evidence="1">
    <location>
        <begin position="1146"/>
        <end position="1194"/>
    </location>
</feature>
<dbReference type="Gene3D" id="1.20.1050.60">
    <property type="entry name" value="alpha-1,2-mannosidase"/>
    <property type="match status" value="1"/>
</dbReference>
<evidence type="ECO:0000313" key="4">
    <source>
        <dbReference type="EMBL" id="MDN4072011.1"/>
    </source>
</evidence>
<dbReference type="PANTHER" id="PTHR12143:SF43">
    <property type="entry name" value="PUTATIVE-RELATED"/>
    <property type="match status" value="1"/>
</dbReference>
<keyword evidence="2" id="KW-0732">Signal</keyword>
<dbReference type="EC" id="3.2.1.-" evidence="4"/>
<keyword evidence="4" id="KW-0378">Hydrolase</keyword>
<dbReference type="InterPro" id="IPR012939">
    <property type="entry name" value="Glyco_hydro_92"/>
</dbReference>
<dbReference type="Gene3D" id="2.60.120.260">
    <property type="entry name" value="Galactose-binding domain-like"/>
    <property type="match status" value="2"/>
</dbReference>
<proteinExistence type="predicted"/>
<feature type="chain" id="PRO_5045683856" evidence="2">
    <location>
        <begin position="32"/>
        <end position="1410"/>
    </location>
</feature>
<dbReference type="Gene3D" id="3.30.2080.10">
    <property type="entry name" value="GH92 mannosidase domain"/>
    <property type="match status" value="1"/>
</dbReference>
<feature type="compositionally biased region" description="Polar residues" evidence="1">
    <location>
        <begin position="1161"/>
        <end position="1173"/>
    </location>
</feature>
<dbReference type="Pfam" id="PF00754">
    <property type="entry name" value="F5_F8_type_C"/>
    <property type="match status" value="1"/>
</dbReference>
<keyword evidence="5" id="KW-1185">Reference proteome</keyword>
<dbReference type="PANTHER" id="PTHR12143">
    <property type="entry name" value="PEPTIDE N-GLYCANASE PNGASE -RELATED"/>
    <property type="match status" value="1"/>
</dbReference>
<comment type="caution">
    <text evidence="4">The sequence shown here is derived from an EMBL/GenBank/DDBJ whole genome shotgun (WGS) entry which is preliminary data.</text>
</comment>
<feature type="domain" description="F5/8 type C" evidence="3">
    <location>
        <begin position="75"/>
        <end position="220"/>
    </location>
</feature>
<evidence type="ECO:0000259" key="3">
    <source>
        <dbReference type="PROSITE" id="PS50022"/>
    </source>
</evidence>
<dbReference type="RefSeq" id="WP_290398154.1">
    <property type="nucleotide sequence ID" value="NZ_JAUHLN010000001.1"/>
</dbReference>
<reference evidence="4" key="1">
    <citation type="submission" date="2023-06" db="EMBL/GenBank/DDBJ databases">
        <title>Draft Genome Sequences of Representative Paenibacillus Polymyxa, Bacillus cereus, Fictibacillus sp., and Brevibacillus agri Strains Isolated from Amazonian Dark Earth.</title>
        <authorList>
            <person name="Pellegrinetti T.A."/>
            <person name="Cunha I.C.M."/>
            <person name="Chaves M.G."/>
            <person name="Freitas A.S."/>
            <person name="Silva A.V.R."/>
            <person name="Tsai S.M."/>
            <person name="Mendes L.W."/>
        </authorList>
    </citation>
    <scope>NUCLEOTIDE SEQUENCE</scope>
    <source>
        <strain evidence="4">CENA-BCM004</strain>
    </source>
</reference>
<dbReference type="NCBIfam" id="TIGR01180">
    <property type="entry name" value="aman2_put"/>
    <property type="match status" value="1"/>
</dbReference>
<protein>
    <submittedName>
        <fullName evidence="4">GH92 family glycosyl hydrolase</fullName>
        <ecNumber evidence="4">3.2.1.-</ecNumber>
    </submittedName>
</protein>
<dbReference type="InterPro" id="IPR014718">
    <property type="entry name" value="GH-type_carb-bd"/>
</dbReference>
<dbReference type="Gene3D" id="1.20.1610.10">
    <property type="entry name" value="alpha-1,2-mannosidases domains"/>
    <property type="match status" value="1"/>
</dbReference>
<dbReference type="PROSITE" id="PS50022">
    <property type="entry name" value="FA58C_3"/>
    <property type="match status" value="1"/>
</dbReference>
<feature type="region of interest" description="Disordered" evidence="1">
    <location>
        <begin position="1233"/>
        <end position="1254"/>
    </location>
</feature>
<dbReference type="Proteomes" id="UP001168694">
    <property type="component" value="Unassembled WGS sequence"/>
</dbReference>
<sequence>MNNKKRMLSVFTSTIFLTSILTLPVSQPVNALTHTIEKGVDDFYTSFEQNQPQPSWENTVETDAEGRKMSSGIDGNIRYEGIQGDITHKVEKVTVSAENPPNEIGEKLTDRDVNTKWLAFEPTGWIELKLSEPEAVVKYALTSANDYDGRDPKDWQLAGSNDGKSWTALDTRTNEDFPKRFERKLYSFENQTKYLYYRINILKNSGENLTQIAEIALSNGIDVPAPQPADMKSEPGNGPSTSYTAKTKAGWTGTKAITYSGTHLPKDRAYSYNKIVDVNIEVNRKTELSYYIHPEFTDSDQNDYSSSYAAVDLAFSDGTYLHDLQAYDQYGIQVSPQAQGKSKTLYMNQWNYKHSNIGAAAAGKTIKRILIAYDNPKGPAVFKGSVDDIKIDGTPVRKAYDHRSDYVNILRGTQSNSTFSRGNNFPAIAVPHGFNFWTPVTDAGSTSWLYSYNQNNNANNQPEIQAFSISHEPSPWMGDRQTFQVMPSDSAKEKPDADRKARALPFKHSNETAKPHYYSVTFDNGIRTEITPTDHAALQRFTFKGDSSSLIFDNVNNNGGIQIDKEKGEVKGYSDVKSGLSAGASRMFVYAKFDQPITDSGMLTGEGRDKVTAFVRFNTKDQKAVTMRVATSLISVEQARKNLEQEIYQEDTFDSIKQKAQKKWDSLLNKIEVEGASEDQLVTLYSNMYRLFLYPNSGFENTGTIKEPHYQYASPFSPPVSESSPVQTGAKIVDGKTYVNNGFWDTYRTTWPAYSLFTPTKAGEMIDGFVQQYRDGGWVSRWSSPGYANLMVGTSSDVAFADAYLKGVHNFDVKSFYQSAIKNASTVSPNPGTGRKGLAKSIFDGYTNTATGEGLSWSMDGYINDYGIANLAKSLSETAGKNDAAKLQYKTDAKYYLNRSQNYVNLFNRDEKFFIGRAPSGEWRANGEEFDAREWGGDYTETNAWNMAFHAPQDGQGLANLYGGKKGLAAKLDHFFSTPETALHAGEYGGVIHEMREARDVRMGMYGHSNQPSHHIMYMYNYAGQPWKTQEKVREALDRLYIGSEIGQGYAGDEDNGEMSAWQIFSALGFYPLKMGSPEYAIGAPLFKKATIQLENGKKIVIHAPKNSKKNKYVQGLKVNGKSYSKTFILHSDLAKGARLDFDMGSKPSKWGRGKKDAPASITQDSTDGSSLQPKPMGDLTDHQAGEASEAQGGKVEALFDNTSTTAENLNSKRPAIQYRFKNAKTVQMYTMTSAAGPSGDSDPQRSDPKSWVLKGSVDGKRWVELDKKENEHFTWRLQTRAFSVKQPGQYMYYKLEITENNGGGSTSLAELELLGKDLTSDFNEMNKSVDDFFQSGDLNGKLKSALEQDLSSAQLFYEKGLYKLSGSYMQKFINHLNQRDSQQYVSKEAIRKLDADAHALMSSLLQVVN</sequence>
<dbReference type="InterPro" id="IPR005887">
    <property type="entry name" value="GH92_a_mannosidase_put"/>
</dbReference>
<dbReference type="EMBL" id="JAUHLN010000001">
    <property type="protein sequence ID" value="MDN4072011.1"/>
    <property type="molecule type" value="Genomic_DNA"/>
</dbReference>